<dbReference type="InterPro" id="IPR011990">
    <property type="entry name" value="TPR-like_helical_dom_sf"/>
</dbReference>
<proteinExistence type="predicted"/>
<dbReference type="SMART" id="SM00028">
    <property type="entry name" value="TPR"/>
    <property type="match status" value="2"/>
</dbReference>
<dbReference type="PROSITE" id="PS50293">
    <property type="entry name" value="TPR_REGION"/>
    <property type="match status" value="1"/>
</dbReference>
<feature type="chain" id="PRO_5010190853" evidence="2">
    <location>
        <begin position="23"/>
        <end position="517"/>
    </location>
</feature>
<accession>A0A1H6TJ30</accession>
<dbReference type="Gene3D" id="3.40.710.10">
    <property type="entry name" value="DD-peptidase/beta-lactamase superfamily"/>
    <property type="match status" value="1"/>
</dbReference>
<feature type="repeat" description="TPR" evidence="1">
    <location>
        <begin position="471"/>
        <end position="504"/>
    </location>
</feature>
<name>A0A1H6TJ30_9FLAO</name>
<feature type="domain" description="Beta-lactamase-related" evidence="3">
    <location>
        <begin position="62"/>
        <end position="383"/>
    </location>
</feature>
<sequence length="517" mass="59279">MRNKLLTSFVLFCIPLTGIASSAYNKLNTDDNRSIVSLWSEIRKETKQKRSKSFQELSRIIDQYANETLQKGNINSLAIAIYRNGEVYKQYYGVLDSVSKQRPNDNTLYEIASITKTFTGSLVARAVLEHKISLDDDIKMYLDRDYPNLQFEGTPITIQNLLTHTLGLKDKAPERLATIYQEVREGKYENNAFAYEMPDLLEELKTVELDKKPGTLYEYNSVGPELLAYVLEQVYHKSYKDLVQDFLVELDLPNTHLYEYEKYREQLAISFDENGKIAPLLKNPLLGGSHGMISNFPDLIKFMQFQLEDQSPFIKESSRLLFKDEVEGDDKGYLWDVGYGQKEGAYHGKTGTSNGVQSGILICPDSSYGMIVIMNNNSEVAQDDWGHLYNQIETELIMYPKINLVSLLSTEFKQNFKSAKRKYQTLKKDTNHYLSGSFYLNNFGYELINANEIDKAIDIFKLAVSNDSSNANLYDSLAEAYYLNKDYKNALLNYEKSLALDPKNDNVRAIIEKIKQL</sequence>
<dbReference type="PROSITE" id="PS50005">
    <property type="entry name" value="TPR"/>
    <property type="match status" value="1"/>
</dbReference>
<dbReference type="RefSeq" id="WP_083394391.1">
    <property type="nucleotide sequence ID" value="NZ_FNYS01000005.1"/>
</dbReference>
<dbReference type="GeneID" id="82256612"/>
<feature type="signal peptide" evidence="2">
    <location>
        <begin position="1"/>
        <end position="22"/>
    </location>
</feature>
<evidence type="ECO:0000313" key="5">
    <source>
        <dbReference type="Proteomes" id="UP000183077"/>
    </source>
</evidence>
<dbReference type="Proteomes" id="UP000183077">
    <property type="component" value="Unassembled WGS sequence"/>
</dbReference>
<dbReference type="InterPro" id="IPR019734">
    <property type="entry name" value="TPR_rpt"/>
</dbReference>
<evidence type="ECO:0000256" key="2">
    <source>
        <dbReference type="SAM" id="SignalP"/>
    </source>
</evidence>
<dbReference type="SUPFAM" id="SSF48452">
    <property type="entry name" value="TPR-like"/>
    <property type="match status" value="1"/>
</dbReference>
<dbReference type="Gene3D" id="1.25.40.10">
    <property type="entry name" value="Tetratricopeptide repeat domain"/>
    <property type="match status" value="1"/>
</dbReference>
<dbReference type="PANTHER" id="PTHR46825">
    <property type="entry name" value="D-ALANYL-D-ALANINE-CARBOXYPEPTIDASE/ENDOPEPTIDASE AMPH"/>
    <property type="match status" value="1"/>
</dbReference>
<dbReference type="InterPro" id="IPR050491">
    <property type="entry name" value="AmpC-like"/>
</dbReference>
<dbReference type="PANTHER" id="PTHR46825:SF9">
    <property type="entry name" value="BETA-LACTAMASE-RELATED DOMAIN-CONTAINING PROTEIN"/>
    <property type="match status" value="1"/>
</dbReference>
<dbReference type="SUPFAM" id="SSF56601">
    <property type="entry name" value="beta-lactamase/transpeptidase-like"/>
    <property type="match status" value="1"/>
</dbReference>
<evidence type="ECO:0000256" key="1">
    <source>
        <dbReference type="PROSITE-ProRule" id="PRU00339"/>
    </source>
</evidence>
<keyword evidence="2" id="KW-0732">Signal</keyword>
<dbReference type="InterPro" id="IPR012338">
    <property type="entry name" value="Beta-lactam/transpept-like"/>
</dbReference>
<organism evidence="4 5">
    <name type="scientific">Myroides marinus</name>
    <dbReference type="NCBI Taxonomy" id="703342"/>
    <lineage>
        <taxon>Bacteria</taxon>
        <taxon>Pseudomonadati</taxon>
        <taxon>Bacteroidota</taxon>
        <taxon>Flavobacteriia</taxon>
        <taxon>Flavobacteriales</taxon>
        <taxon>Flavobacteriaceae</taxon>
        <taxon>Myroides</taxon>
    </lineage>
</organism>
<dbReference type="Pfam" id="PF00144">
    <property type="entry name" value="Beta-lactamase"/>
    <property type="match status" value="1"/>
</dbReference>
<keyword evidence="1" id="KW-0802">TPR repeat</keyword>
<dbReference type="InterPro" id="IPR001466">
    <property type="entry name" value="Beta-lactam-related"/>
</dbReference>
<evidence type="ECO:0000259" key="3">
    <source>
        <dbReference type="Pfam" id="PF00144"/>
    </source>
</evidence>
<dbReference type="AlphaFoldDB" id="A0A1H6TJ30"/>
<protein>
    <submittedName>
        <fullName evidence="4">CubicO group peptidase, beta-lactamase class C family</fullName>
    </submittedName>
</protein>
<dbReference type="EMBL" id="FNYS01000005">
    <property type="protein sequence ID" value="SEI80069.1"/>
    <property type="molecule type" value="Genomic_DNA"/>
</dbReference>
<evidence type="ECO:0000313" key="4">
    <source>
        <dbReference type="EMBL" id="SEI80069.1"/>
    </source>
</evidence>
<reference evidence="4 5" key="1">
    <citation type="submission" date="2016-10" db="EMBL/GenBank/DDBJ databases">
        <authorList>
            <person name="de Groot N.N."/>
        </authorList>
    </citation>
    <scope>NUCLEOTIDE SEQUENCE [LARGE SCALE GENOMIC DNA]</scope>
    <source>
        <strain evidence="4 5">DSM 23048</strain>
    </source>
</reference>
<gene>
    <name evidence="4" type="ORF">SAMN04488018_1052</name>
</gene>